<feature type="chain" id="PRO_5022152465" description="PDZ domain-containing protein" evidence="1">
    <location>
        <begin position="29"/>
        <end position="809"/>
    </location>
</feature>
<reference evidence="3 4" key="1">
    <citation type="submission" date="2019-02" db="EMBL/GenBank/DDBJ databases">
        <title>Deep-cultivation of Planctomycetes and their phenomic and genomic characterization uncovers novel biology.</title>
        <authorList>
            <person name="Wiegand S."/>
            <person name="Jogler M."/>
            <person name="Boedeker C."/>
            <person name="Pinto D."/>
            <person name="Vollmers J."/>
            <person name="Rivas-Marin E."/>
            <person name="Kohn T."/>
            <person name="Peeters S.H."/>
            <person name="Heuer A."/>
            <person name="Rast P."/>
            <person name="Oberbeckmann S."/>
            <person name="Bunk B."/>
            <person name="Jeske O."/>
            <person name="Meyerdierks A."/>
            <person name="Storesund J.E."/>
            <person name="Kallscheuer N."/>
            <person name="Luecker S."/>
            <person name="Lage O.M."/>
            <person name="Pohl T."/>
            <person name="Merkel B.J."/>
            <person name="Hornburger P."/>
            <person name="Mueller R.-W."/>
            <person name="Bruemmer F."/>
            <person name="Labrenz M."/>
            <person name="Spormann A.M."/>
            <person name="Op den Camp H."/>
            <person name="Overmann J."/>
            <person name="Amann R."/>
            <person name="Jetten M.S.M."/>
            <person name="Mascher T."/>
            <person name="Medema M.H."/>
            <person name="Devos D.P."/>
            <person name="Kaster A.-K."/>
            <person name="Ovreas L."/>
            <person name="Rohde M."/>
            <person name="Galperin M.Y."/>
            <person name="Jogler C."/>
        </authorList>
    </citation>
    <scope>NUCLEOTIDE SEQUENCE [LARGE SCALE GENOMIC DNA]</scope>
    <source>
        <strain evidence="3 4">Pla175</strain>
    </source>
</reference>
<dbReference type="SUPFAM" id="SSF51126">
    <property type="entry name" value="Pectin lyase-like"/>
    <property type="match status" value="1"/>
</dbReference>
<name>A0A518DC13_9BACT</name>
<dbReference type="InterPro" id="IPR036034">
    <property type="entry name" value="PDZ_sf"/>
</dbReference>
<dbReference type="KEGG" id="pnd:Pla175_23850"/>
<dbReference type="Proteomes" id="UP000317429">
    <property type="component" value="Chromosome"/>
</dbReference>
<organism evidence="3 4">
    <name type="scientific">Pirellulimonas nuda</name>
    <dbReference type="NCBI Taxonomy" id="2528009"/>
    <lineage>
        <taxon>Bacteria</taxon>
        <taxon>Pseudomonadati</taxon>
        <taxon>Planctomycetota</taxon>
        <taxon>Planctomycetia</taxon>
        <taxon>Pirellulales</taxon>
        <taxon>Lacipirellulaceae</taxon>
        <taxon>Pirellulimonas</taxon>
    </lineage>
</organism>
<dbReference type="Gene3D" id="2.160.20.10">
    <property type="entry name" value="Single-stranded right-handed beta-helix, Pectin lyase-like"/>
    <property type="match status" value="2"/>
</dbReference>
<sequence precursor="true">MLALRNHDRSTMLTCCLLAHLLANPASAESFYVATDGSDTNPGTLAEPFQTLEKAKAMVRAALPSATQPIQVWVRGGTYYLAQPLAFGPEDSGTAKAPVSYSGYANETAVLSGAIRLTPRWSTHSDSIQVASIGPGLAIDALFANGAQQVMARYPNYDAQTTVLNGYASDSISKARVSTWKDPTTGLVRGLHHGRWGGQSYKITGVRSDGQPTLEWVGDNNRGSRLHAEYRMVENVFEELDAPGEWFYDRTAGKLYFYPPEGLDLSAAVIEAASAEELIRVVGSKESKAGRLTFSNLTFAHTHRTLFTRPYEPLLRSDWCVARAGAVFVQDAQRVTVSNSVFDRIGGNGVFFSGYNRDHLVTQNEFLEHGATCVSFVGLPLAVRDPGYWDDFPTTIRDETPGPKTDDYPKDCVVSFNHMQNNGRFEKQTCGVNLSMAESIIVSHNTVHGSPRAGINVCDGTWGGHLIEFNDIFDCVRETSDHGPFNSWGRDRFYALGGYNHNGGRGAEKRPYAFLDAWKTTVLRNNRVHYDEPTSYGIDLDDGSSNYEIYNNLLLNTEIKLREGFDRKVSNNIMVNKQAEFHVWYDRCGDSFLRNIVVNRTAYNTKYLRSGRADALEAALDYNVFYNGGSDVVVGDRGWERAGWDVHSVVGDPMFVDPGKLDYSVGPGSPALRLGFVNFPMDQFGKPGAPQPDPIEFVEASTAASDSTPLMGARIASINDMSIQSVLGAPDKQGVYFEAAPPGSYAAEQGFRKSDAILFVNGTPVTTLKSFLQMYNALDPGAKVSIVLLRNQHETQFNFVKETADKSAE</sequence>
<dbReference type="Gene3D" id="2.30.42.10">
    <property type="match status" value="1"/>
</dbReference>
<dbReference type="InterPro" id="IPR012334">
    <property type="entry name" value="Pectin_lyas_fold"/>
</dbReference>
<evidence type="ECO:0000313" key="3">
    <source>
        <dbReference type="EMBL" id="QDU89000.1"/>
    </source>
</evidence>
<dbReference type="InterPro" id="IPR006626">
    <property type="entry name" value="PbH1"/>
</dbReference>
<gene>
    <name evidence="3" type="ORF">Pla175_23850</name>
</gene>
<evidence type="ECO:0000256" key="1">
    <source>
        <dbReference type="SAM" id="SignalP"/>
    </source>
</evidence>
<evidence type="ECO:0000313" key="4">
    <source>
        <dbReference type="Proteomes" id="UP000317429"/>
    </source>
</evidence>
<dbReference type="InterPro" id="IPR011050">
    <property type="entry name" value="Pectin_lyase_fold/virulence"/>
</dbReference>
<proteinExistence type="predicted"/>
<evidence type="ECO:0000259" key="2">
    <source>
        <dbReference type="PROSITE" id="PS50106"/>
    </source>
</evidence>
<accession>A0A518DC13</accession>
<dbReference type="PANTHER" id="PTHR36453">
    <property type="entry name" value="SECRETED PROTEIN-RELATED"/>
    <property type="match status" value="1"/>
</dbReference>
<dbReference type="OrthoDB" id="9760240at2"/>
<keyword evidence="1" id="KW-0732">Signal</keyword>
<dbReference type="SMART" id="SM00710">
    <property type="entry name" value="PbH1"/>
    <property type="match status" value="3"/>
</dbReference>
<dbReference type="PROSITE" id="PS50106">
    <property type="entry name" value="PDZ"/>
    <property type="match status" value="1"/>
</dbReference>
<dbReference type="InterPro" id="IPR001478">
    <property type="entry name" value="PDZ"/>
</dbReference>
<feature type="domain" description="PDZ" evidence="2">
    <location>
        <begin position="697"/>
        <end position="792"/>
    </location>
</feature>
<dbReference type="Pfam" id="PF13180">
    <property type="entry name" value="PDZ_2"/>
    <property type="match status" value="1"/>
</dbReference>
<feature type="signal peptide" evidence="1">
    <location>
        <begin position="1"/>
        <end position="28"/>
    </location>
</feature>
<dbReference type="AlphaFoldDB" id="A0A518DC13"/>
<dbReference type="SMART" id="SM00228">
    <property type="entry name" value="PDZ"/>
    <property type="match status" value="1"/>
</dbReference>
<keyword evidence="4" id="KW-1185">Reference proteome</keyword>
<dbReference type="PANTHER" id="PTHR36453:SF1">
    <property type="entry name" value="RIGHT HANDED BETA HELIX DOMAIN-CONTAINING PROTEIN"/>
    <property type="match status" value="1"/>
</dbReference>
<protein>
    <recommendedName>
        <fullName evidence="2">PDZ domain-containing protein</fullName>
    </recommendedName>
</protein>
<dbReference type="SUPFAM" id="SSF50156">
    <property type="entry name" value="PDZ domain-like"/>
    <property type="match status" value="1"/>
</dbReference>
<dbReference type="EMBL" id="CP036291">
    <property type="protein sequence ID" value="QDU89000.1"/>
    <property type="molecule type" value="Genomic_DNA"/>
</dbReference>